<keyword evidence="6" id="KW-1185">Reference proteome</keyword>
<comment type="caution">
    <text evidence="5">The sequence shown here is derived from an EMBL/GenBank/DDBJ whole genome shotgun (WGS) entry which is preliminary data.</text>
</comment>
<dbReference type="Gene3D" id="2.40.160.50">
    <property type="entry name" value="membrane protein fhac: a member of the omp85/tpsb transporter family"/>
    <property type="match status" value="1"/>
</dbReference>
<dbReference type="RefSeq" id="WP_055733020.1">
    <property type="nucleotide sequence ID" value="NZ_BMDY01000011.1"/>
</dbReference>
<evidence type="ECO:0000259" key="4">
    <source>
        <dbReference type="Pfam" id="PF01103"/>
    </source>
</evidence>
<keyword evidence="2" id="KW-0472">Membrane</keyword>
<evidence type="ECO:0000256" key="2">
    <source>
        <dbReference type="ARBA" id="ARBA00023136"/>
    </source>
</evidence>
<evidence type="ECO:0000256" key="3">
    <source>
        <dbReference type="SAM" id="SignalP"/>
    </source>
</evidence>
<sequence length="430" mass="48950">MKLIQLACASMGCVSLASTAMNVTILEDAQHQRSGSWTQILPYAYYTENLQWGVGVGVGAAGYIQSSASMVATATVTSNNSWMGFLYSGDYQLPFADRLFFDTTLYRTNFTHNPQYVNGNPDYSDQAAGSNDSSINNRVFSHTQGQEYRFRFRYLLPIGHAKDSPIHTFRVRKGEVLEGYQAGGDSWNPLSSGRTIVQLEPYFWQQDIGEYNAYQYATKSAGLRLELEYDNRNYHQNPTRGSRQRFSITRDWGGNSRPSWSLWEFSAAKYISLPRRSWAQNQVIALGFATSDTPTWNSSSQHDGQTRYHRPAWFAGSRLGGMDRLKGYEAARFHDRSMIYYSAEYRFTPNWNPLPKVPVMNWFNVPAWYWVAFAEAGRVADQYNLATLHRDMKYSLGLSLRIMMEGVVLRGDIASSGDDNVFRLGINHPY</sequence>
<gene>
    <name evidence="5" type="ORF">GCM10007414_20940</name>
</gene>
<protein>
    <recommendedName>
        <fullName evidence="4">Bacterial surface antigen (D15) domain-containing protein</fullName>
    </recommendedName>
</protein>
<dbReference type="InterPro" id="IPR000184">
    <property type="entry name" value="Bac_surfAg_D15"/>
</dbReference>
<comment type="subcellular location">
    <subcellularLocation>
        <location evidence="1">Membrane</location>
    </subcellularLocation>
</comment>
<organism evidence="5 6">
    <name type="scientific">Agarivorans gilvus</name>
    <dbReference type="NCBI Taxonomy" id="680279"/>
    <lineage>
        <taxon>Bacteria</taxon>
        <taxon>Pseudomonadati</taxon>
        <taxon>Pseudomonadota</taxon>
        <taxon>Gammaproteobacteria</taxon>
        <taxon>Alteromonadales</taxon>
        <taxon>Alteromonadaceae</taxon>
        <taxon>Agarivorans</taxon>
    </lineage>
</organism>
<name>A0ABQ1I491_9ALTE</name>
<feature type="domain" description="Bacterial surface antigen (D15)" evidence="4">
    <location>
        <begin position="217"/>
        <end position="404"/>
    </location>
</feature>
<dbReference type="EMBL" id="BMDY01000011">
    <property type="protein sequence ID" value="GGB07412.1"/>
    <property type="molecule type" value="Genomic_DNA"/>
</dbReference>
<dbReference type="Pfam" id="PF01103">
    <property type="entry name" value="Omp85"/>
    <property type="match status" value="1"/>
</dbReference>
<keyword evidence="3" id="KW-0732">Signal</keyword>
<feature type="signal peptide" evidence="3">
    <location>
        <begin position="1"/>
        <end position="20"/>
    </location>
</feature>
<reference evidence="6" key="1">
    <citation type="journal article" date="2019" name="Int. J. Syst. Evol. Microbiol.">
        <title>The Global Catalogue of Microorganisms (GCM) 10K type strain sequencing project: providing services to taxonomists for standard genome sequencing and annotation.</title>
        <authorList>
            <consortium name="The Broad Institute Genomics Platform"/>
            <consortium name="The Broad Institute Genome Sequencing Center for Infectious Disease"/>
            <person name="Wu L."/>
            <person name="Ma J."/>
        </authorList>
    </citation>
    <scope>NUCLEOTIDE SEQUENCE [LARGE SCALE GENOMIC DNA]</scope>
    <source>
        <strain evidence="6">CGMCC 1.10131</strain>
    </source>
</reference>
<dbReference type="Proteomes" id="UP000651977">
    <property type="component" value="Unassembled WGS sequence"/>
</dbReference>
<accession>A0ABQ1I491</accession>
<evidence type="ECO:0000313" key="5">
    <source>
        <dbReference type="EMBL" id="GGB07412.1"/>
    </source>
</evidence>
<proteinExistence type="predicted"/>
<feature type="chain" id="PRO_5046768672" description="Bacterial surface antigen (D15) domain-containing protein" evidence="3">
    <location>
        <begin position="21"/>
        <end position="430"/>
    </location>
</feature>
<evidence type="ECO:0000313" key="6">
    <source>
        <dbReference type="Proteomes" id="UP000651977"/>
    </source>
</evidence>
<evidence type="ECO:0000256" key="1">
    <source>
        <dbReference type="ARBA" id="ARBA00004370"/>
    </source>
</evidence>